<name>A0AA41MJJ9_SCICA</name>
<dbReference type="EMBL" id="JAATJV010194900">
    <property type="protein sequence ID" value="MBZ3872892.1"/>
    <property type="molecule type" value="Genomic_DNA"/>
</dbReference>
<proteinExistence type="predicted"/>
<dbReference type="InterPro" id="IPR002930">
    <property type="entry name" value="GCV_H"/>
</dbReference>
<dbReference type="GO" id="GO:0009249">
    <property type="term" value="P:protein lipoylation"/>
    <property type="evidence" value="ECO:0007669"/>
    <property type="project" value="TreeGrafter"/>
</dbReference>
<dbReference type="AlphaFoldDB" id="A0AA41MJJ9"/>
<feature type="chain" id="PRO_5041316101" evidence="3">
    <location>
        <begin position="24"/>
        <end position="127"/>
    </location>
</feature>
<dbReference type="PANTHER" id="PTHR11715">
    <property type="entry name" value="GLYCINE CLEAVAGE SYSTEM H PROTEIN"/>
    <property type="match status" value="1"/>
</dbReference>
<comment type="subcellular location">
    <subcellularLocation>
        <location evidence="1">Mitochondrion</location>
    </subcellularLocation>
</comment>
<dbReference type="InterPro" id="IPR033753">
    <property type="entry name" value="GCV_H/Fam206"/>
</dbReference>
<dbReference type="InterPro" id="IPR011053">
    <property type="entry name" value="Single_hybrid_motif"/>
</dbReference>
<dbReference type="Proteomes" id="UP001166674">
    <property type="component" value="Unassembled WGS sequence"/>
</dbReference>
<sequence>MALRMARSVLAAACSLRATPVLAVPCPPRPRPWRVRAGAVRALRTGPALLSDEFGALESVKAASELYSPLSGEVTEINEALAENPGLVNKSCYEDGWLIKMTLSDPSELDDLMSEEAYEKYVKSIEE</sequence>
<gene>
    <name evidence="4" type="ORF">SUZIE_120210</name>
</gene>
<dbReference type="GO" id="GO:0019464">
    <property type="term" value="P:glycine decarboxylation via glycine cleavage system"/>
    <property type="evidence" value="ECO:0007669"/>
    <property type="project" value="InterPro"/>
</dbReference>
<feature type="signal peptide" evidence="3">
    <location>
        <begin position="1"/>
        <end position="23"/>
    </location>
</feature>
<accession>A0AA41MJJ9</accession>
<comment type="caution">
    <text evidence="4">The sequence shown here is derived from an EMBL/GenBank/DDBJ whole genome shotgun (WGS) entry which is preliminary data.</text>
</comment>
<protein>
    <submittedName>
        <fullName evidence="4">Glycine cleavage system H protein, mitochondrial</fullName>
    </submittedName>
</protein>
<keyword evidence="2" id="KW-0496">Mitochondrion</keyword>
<organism evidence="4 5">
    <name type="scientific">Sciurus carolinensis</name>
    <name type="common">Eastern gray squirrel</name>
    <dbReference type="NCBI Taxonomy" id="30640"/>
    <lineage>
        <taxon>Eukaryota</taxon>
        <taxon>Metazoa</taxon>
        <taxon>Chordata</taxon>
        <taxon>Craniata</taxon>
        <taxon>Vertebrata</taxon>
        <taxon>Euteleostomi</taxon>
        <taxon>Mammalia</taxon>
        <taxon>Eutheria</taxon>
        <taxon>Euarchontoglires</taxon>
        <taxon>Glires</taxon>
        <taxon>Rodentia</taxon>
        <taxon>Sciuromorpha</taxon>
        <taxon>Sciuridae</taxon>
        <taxon>Sciurinae</taxon>
        <taxon>Sciurini</taxon>
        <taxon>Sciurus</taxon>
    </lineage>
</organism>
<keyword evidence="5" id="KW-1185">Reference proteome</keyword>
<evidence type="ECO:0000313" key="4">
    <source>
        <dbReference type="EMBL" id="MBZ3872892.1"/>
    </source>
</evidence>
<dbReference type="GO" id="GO:0005739">
    <property type="term" value="C:mitochondrion"/>
    <property type="evidence" value="ECO:0007669"/>
    <property type="project" value="UniProtKB-SubCell"/>
</dbReference>
<reference evidence="4" key="1">
    <citation type="submission" date="2020-03" db="EMBL/GenBank/DDBJ databases">
        <title>Studies in the Genomics of Life Span.</title>
        <authorList>
            <person name="Glass D."/>
        </authorList>
    </citation>
    <scope>NUCLEOTIDE SEQUENCE</scope>
    <source>
        <strain evidence="4">SUZIE</strain>
        <tissue evidence="4">Muscle</tissue>
    </source>
</reference>
<dbReference type="PANTHER" id="PTHR11715:SF42">
    <property type="entry name" value="GLYCINE CLEAVAGE SYSTEM H PROTEIN, MITOCHONDRIAL"/>
    <property type="match status" value="1"/>
</dbReference>
<dbReference type="SUPFAM" id="SSF51230">
    <property type="entry name" value="Single hybrid motif"/>
    <property type="match status" value="1"/>
</dbReference>
<dbReference type="GO" id="GO:0005960">
    <property type="term" value="C:glycine cleavage complex"/>
    <property type="evidence" value="ECO:0007669"/>
    <property type="project" value="InterPro"/>
</dbReference>
<evidence type="ECO:0000313" key="5">
    <source>
        <dbReference type="Proteomes" id="UP001166674"/>
    </source>
</evidence>
<evidence type="ECO:0000256" key="1">
    <source>
        <dbReference type="ARBA" id="ARBA00004173"/>
    </source>
</evidence>
<keyword evidence="3" id="KW-0732">Signal</keyword>
<evidence type="ECO:0000256" key="2">
    <source>
        <dbReference type="ARBA" id="ARBA00023128"/>
    </source>
</evidence>
<evidence type="ECO:0000256" key="3">
    <source>
        <dbReference type="SAM" id="SignalP"/>
    </source>
</evidence>
<dbReference type="Gene3D" id="2.40.50.100">
    <property type="match status" value="1"/>
</dbReference>
<dbReference type="Pfam" id="PF01597">
    <property type="entry name" value="GCV_H"/>
    <property type="match status" value="1"/>
</dbReference>
<dbReference type="CDD" id="cd06848">
    <property type="entry name" value="GCS_H"/>
    <property type="match status" value="1"/>
</dbReference>